<organism evidence="2 3">
    <name type="scientific">Autumnicola lenta</name>
    <dbReference type="NCBI Taxonomy" id="3075593"/>
    <lineage>
        <taxon>Bacteria</taxon>
        <taxon>Pseudomonadati</taxon>
        <taxon>Bacteroidota</taxon>
        <taxon>Flavobacteriia</taxon>
        <taxon>Flavobacteriales</taxon>
        <taxon>Flavobacteriaceae</taxon>
        <taxon>Autumnicola</taxon>
    </lineage>
</organism>
<keyword evidence="2" id="KW-0067">ATP-binding</keyword>
<evidence type="ECO:0000313" key="2">
    <source>
        <dbReference type="EMBL" id="MDT0646435.1"/>
    </source>
</evidence>
<dbReference type="Proteomes" id="UP001245285">
    <property type="component" value="Unassembled WGS sequence"/>
</dbReference>
<dbReference type="InterPro" id="IPR027417">
    <property type="entry name" value="P-loop_NTPase"/>
</dbReference>
<dbReference type="Pfam" id="PF13521">
    <property type="entry name" value="AAA_28"/>
    <property type="match status" value="1"/>
</dbReference>
<dbReference type="RefSeq" id="WP_311494607.1">
    <property type="nucleotide sequence ID" value="NZ_JAVRHO010000008.1"/>
</dbReference>
<dbReference type="Gene3D" id="3.40.50.300">
    <property type="entry name" value="P-loop containing nucleotide triphosphate hydrolases"/>
    <property type="match status" value="1"/>
</dbReference>
<evidence type="ECO:0000313" key="3">
    <source>
        <dbReference type="Proteomes" id="UP001245285"/>
    </source>
</evidence>
<keyword evidence="3" id="KW-1185">Reference proteome</keyword>
<evidence type="ECO:0000259" key="1">
    <source>
        <dbReference type="Pfam" id="PF13521"/>
    </source>
</evidence>
<dbReference type="SUPFAM" id="SSF52540">
    <property type="entry name" value="P-loop containing nucleoside triphosphate hydrolases"/>
    <property type="match status" value="1"/>
</dbReference>
<dbReference type="GO" id="GO:0005524">
    <property type="term" value="F:ATP binding"/>
    <property type="evidence" value="ECO:0007669"/>
    <property type="project" value="UniProtKB-KW"/>
</dbReference>
<name>A0ABU3CKF4_9FLAO</name>
<proteinExistence type="predicted"/>
<gene>
    <name evidence="2" type="ORF">RM545_07020</name>
</gene>
<comment type="caution">
    <text evidence="2">The sequence shown here is derived from an EMBL/GenBank/DDBJ whole genome shotgun (WGS) entry which is preliminary data.</text>
</comment>
<accession>A0ABU3CKF4</accession>
<keyword evidence="2" id="KW-0547">Nucleotide-binding</keyword>
<dbReference type="EMBL" id="JAVRHO010000008">
    <property type="protein sequence ID" value="MDT0646435.1"/>
    <property type="molecule type" value="Genomic_DNA"/>
</dbReference>
<dbReference type="InterPro" id="IPR038727">
    <property type="entry name" value="NadR/Ttd14_AAA_dom"/>
</dbReference>
<protein>
    <submittedName>
        <fullName evidence="2">ATP-binding protein</fullName>
    </submittedName>
</protein>
<feature type="domain" description="NadR/Ttd14 AAA" evidence="1">
    <location>
        <begin position="5"/>
        <end position="169"/>
    </location>
</feature>
<reference evidence="2 3" key="1">
    <citation type="submission" date="2023-09" db="EMBL/GenBank/DDBJ databases">
        <authorList>
            <person name="Rey-Velasco X."/>
        </authorList>
    </citation>
    <scope>NUCLEOTIDE SEQUENCE [LARGE SCALE GENOMIC DNA]</scope>
    <source>
        <strain evidence="2 3">F260</strain>
    </source>
</reference>
<sequence length="179" mass="20896">MKKKKIIITGGPGTGKSSIVHHLEELNYKCLHEISRDVIREAQLNGIEQLFLEDPLLFSRKLMEGRIDQFREAEENPSEIIFIDRGIPDVTAYMDYLGTEYPEEFVEPSRKYKYDKIFILPPWRAIYKSDNERYESFDQASKISIYLNNTYESYGYQPILVPEASIEERANFILNNLGS</sequence>